<proteinExistence type="predicted"/>
<gene>
    <name evidence="1" type="ORF">K443DRAFT_686520</name>
</gene>
<reference evidence="1 2" key="1">
    <citation type="submission" date="2014-04" db="EMBL/GenBank/DDBJ databases">
        <authorList>
            <consortium name="DOE Joint Genome Institute"/>
            <person name="Kuo A."/>
            <person name="Kohler A."/>
            <person name="Nagy L.G."/>
            <person name="Floudas D."/>
            <person name="Copeland A."/>
            <person name="Barry K.W."/>
            <person name="Cichocki N."/>
            <person name="Veneault-Fourrey C."/>
            <person name="LaButti K."/>
            <person name="Lindquist E.A."/>
            <person name="Lipzen A."/>
            <person name="Lundell T."/>
            <person name="Morin E."/>
            <person name="Murat C."/>
            <person name="Sun H."/>
            <person name="Tunlid A."/>
            <person name="Henrissat B."/>
            <person name="Grigoriev I.V."/>
            <person name="Hibbett D.S."/>
            <person name="Martin F."/>
            <person name="Nordberg H.P."/>
            <person name="Cantor M.N."/>
            <person name="Hua S.X."/>
        </authorList>
    </citation>
    <scope>NUCLEOTIDE SEQUENCE [LARGE SCALE GENOMIC DNA]</scope>
    <source>
        <strain evidence="1 2">LaAM-08-1</strain>
    </source>
</reference>
<organism evidence="1 2">
    <name type="scientific">Laccaria amethystina LaAM-08-1</name>
    <dbReference type="NCBI Taxonomy" id="1095629"/>
    <lineage>
        <taxon>Eukaryota</taxon>
        <taxon>Fungi</taxon>
        <taxon>Dikarya</taxon>
        <taxon>Basidiomycota</taxon>
        <taxon>Agaricomycotina</taxon>
        <taxon>Agaricomycetes</taxon>
        <taxon>Agaricomycetidae</taxon>
        <taxon>Agaricales</taxon>
        <taxon>Agaricineae</taxon>
        <taxon>Hydnangiaceae</taxon>
        <taxon>Laccaria</taxon>
    </lineage>
</organism>
<dbReference type="EMBL" id="KN839114">
    <property type="protein sequence ID" value="KIJ90772.1"/>
    <property type="molecule type" value="Genomic_DNA"/>
</dbReference>
<evidence type="ECO:0000313" key="1">
    <source>
        <dbReference type="EMBL" id="KIJ90772.1"/>
    </source>
</evidence>
<protein>
    <submittedName>
        <fullName evidence="1">Uncharacterized protein</fullName>
    </submittedName>
</protein>
<reference evidence="2" key="2">
    <citation type="submission" date="2015-01" db="EMBL/GenBank/DDBJ databases">
        <title>Evolutionary Origins and Diversification of the Mycorrhizal Mutualists.</title>
        <authorList>
            <consortium name="DOE Joint Genome Institute"/>
            <consortium name="Mycorrhizal Genomics Consortium"/>
            <person name="Kohler A."/>
            <person name="Kuo A."/>
            <person name="Nagy L.G."/>
            <person name="Floudas D."/>
            <person name="Copeland A."/>
            <person name="Barry K.W."/>
            <person name="Cichocki N."/>
            <person name="Veneault-Fourrey C."/>
            <person name="LaButti K."/>
            <person name="Lindquist E.A."/>
            <person name="Lipzen A."/>
            <person name="Lundell T."/>
            <person name="Morin E."/>
            <person name="Murat C."/>
            <person name="Riley R."/>
            <person name="Ohm R."/>
            <person name="Sun H."/>
            <person name="Tunlid A."/>
            <person name="Henrissat B."/>
            <person name="Grigoriev I.V."/>
            <person name="Hibbett D.S."/>
            <person name="Martin F."/>
        </authorList>
    </citation>
    <scope>NUCLEOTIDE SEQUENCE [LARGE SCALE GENOMIC DNA]</scope>
    <source>
        <strain evidence="2">LaAM-08-1</strain>
    </source>
</reference>
<dbReference type="HOGENOM" id="CLU_3111985_0_0_1"/>
<name>A0A0C9X2I0_9AGAR</name>
<evidence type="ECO:0000313" key="2">
    <source>
        <dbReference type="Proteomes" id="UP000054477"/>
    </source>
</evidence>
<accession>A0A0C9X2I0</accession>
<dbReference type="Proteomes" id="UP000054477">
    <property type="component" value="Unassembled WGS sequence"/>
</dbReference>
<sequence length="51" mass="5573">MPHDEPTAPIGLAQTPLVRPLCAPFLKNFRAALTIQSQFKGYEFNVAGGRC</sequence>
<keyword evidence="2" id="KW-1185">Reference proteome</keyword>
<dbReference type="AlphaFoldDB" id="A0A0C9X2I0"/>